<evidence type="ECO:0000256" key="9">
    <source>
        <dbReference type="ARBA" id="ARBA00023235"/>
    </source>
</evidence>
<proteinExistence type="inferred from homology"/>
<dbReference type="GO" id="GO:0004452">
    <property type="term" value="F:isopentenyl-diphosphate delta-isomerase activity"/>
    <property type="evidence" value="ECO:0007669"/>
    <property type="project" value="UniProtKB-UniRule"/>
</dbReference>
<feature type="binding site" evidence="11">
    <location>
        <position position="103"/>
    </location>
    <ligand>
        <name>FMN</name>
        <dbReference type="ChEBI" id="CHEBI:58210"/>
    </ligand>
</feature>
<evidence type="ECO:0000256" key="6">
    <source>
        <dbReference type="ARBA" id="ARBA00022842"/>
    </source>
</evidence>
<dbReference type="InterPro" id="IPR011179">
    <property type="entry name" value="IPdP_isomerase"/>
</dbReference>
<feature type="binding site" evidence="11">
    <location>
        <begin position="73"/>
        <end position="75"/>
    </location>
    <ligand>
        <name>FMN</name>
        <dbReference type="ChEBI" id="CHEBI:58210"/>
    </ligand>
</feature>
<evidence type="ECO:0000256" key="7">
    <source>
        <dbReference type="ARBA" id="ARBA00022857"/>
    </source>
</evidence>
<dbReference type="GO" id="GO:0016491">
    <property type="term" value="F:oxidoreductase activity"/>
    <property type="evidence" value="ECO:0007669"/>
    <property type="project" value="InterPro"/>
</dbReference>
<comment type="subcellular location">
    <subcellularLocation>
        <location evidence="11">Cytoplasm</location>
    </subcellularLocation>
</comment>
<name>A0AAJ1RBP9_9LACO</name>
<dbReference type="GO" id="GO:0000287">
    <property type="term" value="F:magnesium ion binding"/>
    <property type="evidence" value="ECO:0007669"/>
    <property type="project" value="UniProtKB-UniRule"/>
</dbReference>
<dbReference type="GO" id="GO:0008299">
    <property type="term" value="P:isoprenoid biosynthetic process"/>
    <property type="evidence" value="ECO:0007669"/>
    <property type="project" value="UniProtKB-UniRule"/>
</dbReference>
<evidence type="ECO:0000256" key="1">
    <source>
        <dbReference type="ARBA" id="ARBA00001917"/>
    </source>
</evidence>
<dbReference type="EMBL" id="SDWY01000001">
    <property type="protein sequence ID" value="MDN6899832.1"/>
    <property type="molecule type" value="Genomic_DNA"/>
</dbReference>
<reference evidence="14" key="3">
    <citation type="submission" date="2020-01" db="EMBL/GenBank/DDBJ databases">
        <authorList>
            <person name="Cousin F.J."/>
            <person name="Le Guellec R."/>
            <person name="Cretenet M."/>
        </authorList>
    </citation>
    <scope>NUCLEOTIDE SEQUENCE</scope>
    <source>
        <strain evidence="14">UCMA 15228</strain>
    </source>
</reference>
<keyword evidence="3 11" id="KW-0285">Flavoprotein</keyword>
<evidence type="ECO:0000259" key="12">
    <source>
        <dbReference type="Pfam" id="PF01070"/>
    </source>
</evidence>
<dbReference type="GO" id="GO:0010181">
    <property type="term" value="F:FMN binding"/>
    <property type="evidence" value="ECO:0007669"/>
    <property type="project" value="UniProtKB-UniRule"/>
</dbReference>
<sequence>MTDNSKKIESAHAHRKDEHLSLVIWQWRHILPYSGLQFVRLDRPVLPNIRTDQVDHSVDLFGRHFDWPFYIEAMTGGSLRTGVINQKLAAIAKKYHLAMAVGSESIAISEKEAISSFSVVRETNPEGFIFANIGAGHSLDDAKEAVKIVDANALEIHINAVQELSMNEGDRDFSAWKNNIAKIIEQVQVPVIIKEVGFGMSKSAIKDLADLHPAAINIAGAGGTDFGRIEEARNRESLWETADQNNFASDEDKKEAIEAEDDLDFQSVLTSNTNLGISTSESLRFAKQANTALPIIANGGITNSLEVFNAMALGAKMAGIAGYFLFQLSKNNLEHTIESWQKQLPLLYAIYGAANSFQISQLKEIDPYDSLN</sequence>
<keyword evidence="9 11" id="KW-0413">Isomerase</keyword>
<dbReference type="HAMAP" id="MF_00354">
    <property type="entry name" value="Idi_2"/>
    <property type="match status" value="1"/>
</dbReference>
<dbReference type="EC" id="5.3.3.2" evidence="11"/>
<dbReference type="Pfam" id="PF01070">
    <property type="entry name" value="FMN_dh"/>
    <property type="match status" value="1"/>
</dbReference>
<dbReference type="RefSeq" id="WP_128686984.1">
    <property type="nucleotide sequence ID" value="NZ_CP029684.2"/>
</dbReference>
<evidence type="ECO:0000313" key="16">
    <source>
        <dbReference type="Proteomes" id="UP001167919"/>
    </source>
</evidence>
<dbReference type="InterPro" id="IPR013785">
    <property type="entry name" value="Aldolase_TIM"/>
</dbReference>
<feature type="binding site" evidence="11">
    <location>
        <position position="132"/>
    </location>
    <ligand>
        <name>FMN</name>
        <dbReference type="ChEBI" id="CHEBI:58210"/>
    </ligand>
</feature>
<keyword evidence="6 11" id="KW-0460">Magnesium</keyword>
<keyword evidence="4 11" id="KW-0288">FMN</keyword>
<comment type="cofactor">
    <cofactor evidence="11">
        <name>NADPH</name>
        <dbReference type="ChEBI" id="CHEBI:57783"/>
    </cofactor>
</comment>
<feature type="binding site" evidence="11">
    <location>
        <position position="163"/>
    </location>
    <ligand>
        <name>Mg(2+)</name>
        <dbReference type="ChEBI" id="CHEBI:18420"/>
    </ligand>
</feature>
<feature type="binding site" evidence="11">
    <location>
        <begin position="15"/>
        <end position="16"/>
    </location>
    <ligand>
        <name>substrate</name>
    </ligand>
</feature>
<feature type="binding site" evidence="11">
    <location>
        <position position="194"/>
    </location>
    <ligand>
        <name>FMN</name>
        <dbReference type="ChEBI" id="CHEBI:58210"/>
    </ligand>
</feature>
<comment type="cofactor">
    <cofactor evidence="1 11">
        <name>FMN</name>
        <dbReference type="ChEBI" id="CHEBI:58210"/>
    </cofactor>
</comment>
<evidence type="ECO:0000313" key="15">
    <source>
        <dbReference type="Proteomes" id="UP000286907"/>
    </source>
</evidence>
<evidence type="ECO:0000256" key="10">
    <source>
        <dbReference type="ARBA" id="ARBA00025810"/>
    </source>
</evidence>
<evidence type="ECO:0000313" key="13">
    <source>
        <dbReference type="EMBL" id="MDN6899832.1"/>
    </source>
</evidence>
<keyword evidence="2 11" id="KW-0963">Cytoplasm</keyword>
<comment type="subunit">
    <text evidence="10 11">Homooctamer. Dimer of tetramers.</text>
</comment>
<feature type="domain" description="FMN-dependent dehydrogenase" evidence="12">
    <location>
        <begin position="174"/>
        <end position="359"/>
    </location>
</feature>
<dbReference type="GO" id="GO:0070402">
    <property type="term" value="F:NADPH binding"/>
    <property type="evidence" value="ECO:0007669"/>
    <property type="project" value="UniProtKB-UniRule"/>
</dbReference>
<evidence type="ECO:0000256" key="2">
    <source>
        <dbReference type="ARBA" id="ARBA00022490"/>
    </source>
</evidence>
<feature type="binding site" evidence="11">
    <location>
        <begin position="321"/>
        <end position="322"/>
    </location>
    <ligand>
        <name>FMN</name>
        <dbReference type="ChEBI" id="CHEBI:58210"/>
    </ligand>
</feature>
<feature type="binding site" evidence="11">
    <location>
        <position position="224"/>
    </location>
    <ligand>
        <name>FMN</name>
        <dbReference type="ChEBI" id="CHEBI:58210"/>
    </ligand>
</feature>
<evidence type="ECO:0000256" key="11">
    <source>
        <dbReference type="HAMAP-Rule" id="MF_00354"/>
    </source>
</evidence>
<reference evidence="14 15" key="1">
    <citation type="journal article" date="2019" name="Syst. Appl. Microbiol.">
        <title>Oenococcus sicerae sp. nov., isolated from French cider.</title>
        <authorList>
            <person name="Cousin F.J."/>
            <person name="Le Guellec R."/>
            <person name="Chagnot C."/>
            <person name="Goux D."/>
            <person name="Dalmasso M."/>
            <person name="Laplace J.M."/>
            <person name="Cretenet M."/>
        </authorList>
    </citation>
    <scope>NUCLEOTIDE SEQUENCE [LARGE SCALE GENOMIC DNA]</scope>
    <source>
        <strain evidence="14 15">UCMA 15228</strain>
    </source>
</reference>
<organism evidence="13 16">
    <name type="scientific">Oenococcus sicerae</name>
    <dbReference type="NCBI Taxonomy" id="2203724"/>
    <lineage>
        <taxon>Bacteria</taxon>
        <taxon>Bacillati</taxon>
        <taxon>Bacillota</taxon>
        <taxon>Bacilli</taxon>
        <taxon>Lactobacillales</taxon>
        <taxon>Lactobacillaceae</taxon>
        <taxon>Oenococcus</taxon>
    </lineage>
</organism>
<keyword evidence="7 11" id="KW-0521">NADP</keyword>
<reference evidence="13" key="2">
    <citation type="submission" date="2019-01" db="EMBL/GenBank/DDBJ databases">
        <title>Oenococcus sicerae UCMA17102.</title>
        <authorList>
            <person name="Cousin F.J."/>
            <person name="Le Guellec R."/>
            <person name="Cretenet M."/>
        </authorList>
    </citation>
    <scope>NUCLEOTIDE SEQUENCE</scope>
    <source>
        <strain evidence="13">UCMA17102</strain>
    </source>
</reference>
<dbReference type="PANTHER" id="PTHR43665:SF1">
    <property type="entry name" value="ISOPENTENYL-DIPHOSPHATE DELTA-ISOMERASE"/>
    <property type="match status" value="1"/>
</dbReference>
<dbReference type="PANTHER" id="PTHR43665">
    <property type="entry name" value="ISOPENTENYL-DIPHOSPHATE DELTA-ISOMERASE"/>
    <property type="match status" value="1"/>
</dbReference>
<dbReference type="PIRSF" id="PIRSF003314">
    <property type="entry name" value="IPP_isomerase"/>
    <property type="match status" value="1"/>
</dbReference>
<dbReference type="InterPro" id="IPR000262">
    <property type="entry name" value="FMN-dep_DH"/>
</dbReference>
<keyword evidence="15" id="KW-1185">Reference proteome</keyword>
<evidence type="ECO:0000256" key="3">
    <source>
        <dbReference type="ARBA" id="ARBA00022630"/>
    </source>
</evidence>
<dbReference type="Proteomes" id="UP000286907">
    <property type="component" value="Chromosome"/>
</dbReference>
<dbReference type="Proteomes" id="UP001167919">
    <property type="component" value="Unassembled WGS sequence"/>
</dbReference>
<protein>
    <recommendedName>
        <fullName evidence="11">Isopentenyl-diphosphate delta-isomerase</fullName>
        <shortName evidence="11">IPP isomerase</shortName>
        <ecNumber evidence="11">5.3.3.2</ecNumber>
    </recommendedName>
    <alternativeName>
        <fullName evidence="11">Isopentenyl diphosphate:dimethylallyl diphosphate isomerase</fullName>
    </alternativeName>
    <alternativeName>
        <fullName evidence="11">Isopentenyl pyrophosphate isomerase</fullName>
    </alternativeName>
    <alternativeName>
        <fullName evidence="11">Type 2 isopentenyl diphosphate isomerase</fullName>
        <shortName evidence="11">IDI-2</shortName>
    </alternativeName>
</protein>
<evidence type="ECO:0000256" key="4">
    <source>
        <dbReference type="ARBA" id="ARBA00022643"/>
    </source>
</evidence>
<accession>A0AAJ1RBP9</accession>
<evidence type="ECO:0000256" key="8">
    <source>
        <dbReference type="ARBA" id="ARBA00023229"/>
    </source>
</evidence>
<evidence type="ECO:0000256" key="5">
    <source>
        <dbReference type="ARBA" id="ARBA00022723"/>
    </source>
</evidence>
<keyword evidence="5 11" id="KW-0479">Metal-binding</keyword>
<comment type="function">
    <text evidence="11">Involved in the biosynthesis of isoprenoids. Catalyzes the 1,3-allylic rearrangement of the homoallylic substrate isopentenyl (IPP) to its allylic isomer, dimethylallyl diphosphate (DMAPP).</text>
</comment>
<dbReference type="SUPFAM" id="SSF51395">
    <property type="entry name" value="FMN-linked oxidoreductases"/>
    <property type="match status" value="1"/>
</dbReference>
<dbReference type="Gene3D" id="3.20.20.70">
    <property type="entry name" value="Aldolase class I"/>
    <property type="match status" value="1"/>
</dbReference>
<dbReference type="EMBL" id="CP029684">
    <property type="protein sequence ID" value="QAS70518.1"/>
    <property type="molecule type" value="Genomic_DNA"/>
</dbReference>
<dbReference type="AlphaFoldDB" id="A0AAJ1RBP9"/>
<feature type="binding site" evidence="11">
    <location>
        <position position="162"/>
    </location>
    <ligand>
        <name>substrate</name>
    </ligand>
</feature>
<keyword evidence="8 11" id="KW-0414">Isoprene biosynthesis</keyword>
<dbReference type="GO" id="GO:0005737">
    <property type="term" value="C:cytoplasm"/>
    <property type="evidence" value="ECO:0007669"/>
    <property type="project" value="UniProtKB-SubCell"/>
</dbReference>
<comment type="caution">
    <text evidence="11">Lacks conserved residue(s) required for the propagation of feature annotation.</text>
</comment>
<evidence type="ECO:0000313" key="14">
    <source>
        <dbReference type="EMBL" id="QAS70518.1"/>
    </source>
</evidence>
<comment type="cofactor">
    <cofactor evidence="11">
        <name>Mg(2+)</name>
        <dbReference type="ChEBI" id="CHEBI:18420"/>
    </cofactor>
</comment>
<gene>
    <name evidence="11" type="primary">fni</name>
    <name evidence="14" type="ORF">DLJ48_08280</name>
    <name evidence="13" type="ORF">EVC35_02280</name>
</gene>
<comment type="similarity">
    <text evidence="11">Belongs to the IPP isomerase type 2 family.</text>
</comment>
<comment type="catalytic activity">
    <reaction evidence="11">
        <text>isopentenyl diphosphate = dimethylallyl diphosphate</text>
        <dbReference type="Rhea" id="RHEA:23284"/>
        <dbReference type="ChEBI" id="CHEBI:57623"/>
        <dbReference type="ChEBI" id="CHEBI:128769"/>
        <dbReference type="EC" id="5.3.3.2"/>
    </reaction>
</comment>